<dbReference type="Gene3D" id="3.10.450.50">
    <property type="match status" value="1"/>
</dbReference>
<keyword evidence="4" id="KW-1185">Reference proteome</keyword>
<organism evidence="3 4">
    <name type="scientific">Sclerotinia nivalis</name>
    <dbReference type="NCBI Taxonomy" id="352851"/>
    <lineage>
        <taxon>Eukaryota</taxon>
        <taxon>Fungi</taxon>
        <taxon>Dikarya</taxon>
        <taxon>Ascomycota</taxon>
        <taxon>Pezizomycotina</taxon>
        <taxon>Leotiomycetes</taxon>
        <taxon>Helotiales</taxon>
        <taxon>Sclerotiniaceae</taxon>
        <taxon>Sclerotinia</taxon>
    </lineage>
</organism>
<dbReference type="OrthoDB" id="413885at2759"/>
<accession>A0A9X0ANU1</accession>
<name>A0A9X0ANU1_9HELO</name>
<sequence>MAPHHDHPLDVQHKKHGDHDHPLHVQHKKHGDHDHIMKRLDGYIKAYRKGDTEAIMKYYHPDNFVYSDFSTSNRQLMGLSEVASHYSNTFSNFHDLTITTLSVHGHKDFTAWEWEITCKPAISPETGERLEKEEAELKKLVGCTLMWWENDKIVRNHDYVQMKDV</sequence>
<evidence type="ECO:0000313" key="4">
    <source>
        <dbReference type="Proteomes" id="UP001152300"/>
    </source>
</evidence>
<protein>
    <recommendedName>
        <fullName evidence="2">SnoaL-like domain-containing protein</fullName>
    </recommendedName>
</protein>
<evidence type="ECO:0000313" key="3">
    <source>
        <dbReference type="EMBL" id="KAJ8066191.1"/>
    </source>
</evidence>
<proteinExistence type="predicted"/>
<feature type="domain" description="SnoaL-like" evidence="2">
    <location>
        <begin position="42"/>
        <end position="155"/>
    </location>
</feature>
<dbReference type="InterPro" id="IPR037401">
    <property type="entry name" value="SnoaL-like"/>
</dbReference>
<reference evidence="3" key="1">
    <citation type="submission" date="2022-11" db="EMBL/GenBank/DDBJ databases">
        <title>Genome Resource of Sclerotinia nivalis Strain SnTB1, a Plant Pathogen Isolated from American Ginseng.</title>
        <authorList>
            <person name="Fan S."/>
        </authorList>
    </citation>
    <scope>NUCLEOTIDE SEQUENCE</scope>
    <source>
        <strain evidence="3">SnTB1</strain>
    </source>
</reference>
<comment type="caution">
    <text evidence="3">The sequence shown here is derived from an EMBL/GenBank/DDBJ whole genome shotgun (WGS) entry which is preliminary data.</text>
</comment>
<dbReference type="EMBL" id="JAPEIS010000005">
    <property type="protein sequence ID" value="KAJ8066191.1"/>
    <property type="molecule type" value="Genomic_DNA"/>
</dbReference>
<dbReference type="SUPFAM" id="SSF54427">
    <property type="entry name" value="NTF2-like"/>
    <property type="match status" value="1"/>
</dbReference>
<dbReference type="AlphaFoldDB" id="A0A9X0ANU1"/>
<evidence type="ECO:0000259" key="2">
    <source>
        <dbReference type="Pfam" id="PF12680"/>
    </source>
</evidence>
<dbReference type="Proteomes" id="UP001152300">
    <property type="component" value="Unassembled WGS sequence"/>
</dbReference>
<feature type="compositionally biased region" description="Basic and acidic residues" evidence="1">
    <location>
        <begin position="1"/>
        <end position="23"/>
    </location>
</feature>
<evidence type="ECO:0000256" key="1">
    <source>
        <dbReference type="SAM" id="MobiDB-lite"/>
    </source>
</evidence>
<dbReference type="Pfam" id="PF12680">
    <property type="entry name" value="SnoaL_2"/>
    <property type="match status" value="1"/>
</dbReference>
<dbReference type="InterPro" id="IPR032710">
    <property type="entry name" value="NTF2-like_dom_sf"/>
</dbReference>
<feature type="region of interest" description="Disordered" evidence="1">
    <location>
        <begin position="1"/>
        <end position="31"/>
    </location>
</feature>
<gene>
    <name evidence="3" type="ORF">OCU04_005277</name>
</gene>